<evidence type="ECO:0000313" key="2">
    <source>
        <dbReference type="EMBL" id="AIB04130.1"/>
    </source>
</evidence>
<feature type="transmembrane region" description="Helical" evidence="1">
    <location>
        <begin position="60"/>
        <end position="80"/>
    </location>
</feature>
<keyword evidence="1" id="KW-1133">Transmembrane helix</keyword>
<organism evidence="2">
    <name type="scientific">Trachydiscus minutus</name>
    <dbReference type="NCBI Taxonomy" id="1032745"/>
    <lineage>
        <taxon>Eukaryota</taxon>
        <taxon>Sar</taxon>
        <taxon>Stramenopiles</taxon>
        <taxon>Ochrophyta</taxon>
        <taxon>Eustigmatophyceae</taxon>
        <taxon>Goniochloridales</taxon>
        <taxon>Goniochloridaceae</taxon>
        <taxon>Trachydiscus</taxon>
    </lineage>
</organism>
<feature type="transmembrane region" description="Helical" evidence="1">
    <location>
        <begin position="86"/>
        <end position="108"/>
    </location>
</feature>
<protein>
    <submittedName>
        <fullName evidence="2">Uncharacterized protein</fullName>
    </submittedName>
</protein>
<dbReference type="EMBL" id="KJ624065">
    <property type="protein sequence ID" value="AIB04130.1"/>
    <property type="molecule type" value="Genomic_DNA"/>
</dbReference>
<reference evidence="2" key="1">
    <citation type="journal article" date="2015" name="Sci. Rep.">
        <title>Updating algal evolutionary relationships through plastid genome sequencing: did alveolate plastids emerge through endosymbiosis of an ochrophyte?</title>
        <authorList>
            <person name="Sevcikova T."/>
            <person name="Horak A."/>
            <person name="Klimes V."/>
            <person name="Zbrankova V."/>
            <person name="Demir-Hilton E."/>
            <person name="Sudek S."/>
            <person name="Jenkins J."/>
            <person name="Schmutz J."/>
            <person name="Pribyl P."/>
            <person name="Fousek J."/>
            <person name="Vlcek C."/>
            <person name="Lang B.F."/>
            <person name="Obornik M."/>
            <person name="Worden A.Z."/>
            <person name="Elias M."/>
        </authorList>
    </citation>
    <scope>NUCLEOTIDE SEQUENCE</scope>
</reference>
<proteinExistence type="predicted"/>
<dbReference type="AlphaFoldDB" id="A0A0D3M5J8"/>
<dbReference type="GeneID" id="24121222"/>
<keyword evidence="1" id="KW-0812">Transmembrane</keyword>
<keyword evidence="1" id="KW-0472">Membrane</keyword>
<keyword evidence="2" id="KW-0934">Plastid</keyword>
<geneLocation type="plastid" evidence="2"/>
<name>A0A0D3M5J8_9STRA</name>
<dbReference type="RefSeq" id="YP_009131324.1">
    <property type="nucleotide sequence ID" value="NC_026851.1"/>
</dbReference>
<gene>
    <name evidence="2" type="primary">ycf19</name>
</gene>
<sequence>MESKLIFSDRYLLNDHLRLIYLTLSDKNKIRSSIQTAVQLKFANKKSLVRFYKALIRLNFINNLLNYNILFSYCLLKKYILTNLPWVLNISFSLPNLAFFLYHSLYLVKAIFSLKMLIDWFPIKNWERASPLKRFLRRATRSWTRPLEDYMPSILAWILILDNISKLFSFLKIFYITNDLANFPTSYNFEEIVEFVLESKLHTFGQKLI</sequence>
<evidence type="ECO:0000256" key="1">
    <source>
        <dbReference type="SAM" id="Phobius"/>
    </source>
</evidence>
<accession>A0A0D3M5J8</accession>